<dbReference type="AlphaFoldDB" id="A0A1S1QGS6"/>
<reference evidence="2" key="1">
    <citation type="submission" date="2016-07" db="EMBL/GenBank/DDBJ databases">
        <title>Frankia sp. NRRL B-16219 Genome sequencing.</title>
        <authorList>
            <person name="Ghodhbane-Gtari F."/>
            <person name="Swanson E."/>
            <person name="Gueddou A."/>
            <person name="Louati M."/>
            <person name="Nouioui I."/>
            <person name="Hezbri K."/>
            <person name="Abebe-Akele F."/>
            <person name="Simpson S."/>
            <person name="Morris K."/>
            <person name="Thomas K."/>
            <person name="Gtari M."/>
            <person name="Tisa L.S."/>
        </authorList>
    </citation>
    <scope>NUCLEOTIDE SEQUENCE [LARGE SCALE GENOMIC DNA]</scope>
    <source>
        <strain evidence="2">NRRL B-16219</strain>
    </source>
</reference>
<evidence type="ECO:0000313" key="2">
    <source>
        <dbReference type="Proteomes" id="UP000179769"/>
    </source>
</evidence>
<accession>A0A1S1QGS6</accession>
<evidence type="ECO:0000313" key="1">
    <source>
        <dbReference type="EMBL" id="OHV32867.1"/>
    </source>
</evidence>
<sequence>MSHVRFQVARLPCGDHEIRDTHIPHGHRPYTITFGYDGSADGARYAALDCAAMNAGRLAIDRKWYDRPGVVPLDDGGARRAGNRDYRWTLSLRENSPGYRWSWRTAVFRHHGSEHAALAYLQAEATAADGWTGEAAHEAAWETFGRQLLADNWHPDLRPGRRA</sequence>
<name>A0A1S1QGS6_9ACTN</name>
<keyword evidence="2" id="KW-1185">Reference proteome</keyword>
<dbReference type="EMBL" id="MAXA01000153">
    <property type="protein sequence ID" value="OHV32867.1"/>
    <property type="molecule type" value="Genomic_DNA"/>
</dbReference>
<comment type="caution">
    <text evidence="1">The sequence shown here is derived from an EMBL/GenBank/DDBJ whole genome shotgun (WGS) entry which is preliminary data.</text>
</comment>
<gene>
    <name evidence="1" type="ORF">BBK14_33770</name>
</gene>
<protein>
    <submittedName>
        <fullName evidence="1">Uncharacterized protein</fullName>
    </submittedName>
</protein>
<proteinExistence type="predicted"/>
<organism evidence="1 2">
    <name type="scientific">Parafrankia soli</name>
    <dbReference type="NCBI Taxonomy" id="2599596"/>
    <lineage>
        <taxon>Bacteria</taxon>
        <taxon>Bacillati</taxon>
        <taxon>Actinomycetota</taxon>
        <taxon>Actinomycetes</taxon>
        <taxon>Frankiales</taxon>
        <taxon>Frankiaceae</taxon>
        <taxon>Parafrankia</taxon>
    </lineage>
</organism>
<dbReference type="RefSeq" id="WP_071062457.1">
    <property type="nucleotide sequence ID" value="NZ_MAXA01000153.1"/>
</dbReference>
<dbReference type="Proteomes" id="UP000179769">
    <property type="component" value="Unassembled WGS sequence"/>
</dbReference>